<feature type="region of interest" description="Disordered" evidence="4">
    <location>
        <begin position="112"/>
        <end position="156"/>
    </location>
</feature>
<protein>
    <recommendedName>
        <fullName evidence="7">Ribosomal protein S36, mitochondrial</fullName>
    </recommendedName>
</protein>
<dbReference type="GO" id="GO:0006103">
    <property type="term" value="P:2-oxoglutarate metabolic process"/>
    <property type="evidence" value="ECO:0007669"/>
    <property type="project" value="InterPro"/>
</dbReference>
<dbReference type="PANTHER" id="PTHR31601">
    <property type="entry name" value="28S RIBOSOMAL PROTEIN S36, MITOCHONDRIAL"/>
    <property type="match status" value="1"/>
</dbReference>
<dbReference type="InterPro" id="IPR020373">
    <property type="entry name" value="Kgd4/YMR-31"/>
</dbReference>
<dbReference type="PANTHER" id="PTHR31601:SF2">
    <property type="entry name" value="ALPHA-KETOGLUTARATE DEHYDROGENASE COMPONENT 4"/>
    <property type="match status" value="1"/>
</dbReference>
<keyword evidence="2" id="KW-0496">Mitochondrion</keyword>
<evidence type="ECO:0000313" key="6">
    <source>
        <dbReference type="Proteomes" id="UP000282582"/>
    </source>
</evidence>
<feature type="compositionally biased region" description="Low complexity" evidence="4">
    <location>
        <begin position="127"/>
        <end position="139"/>
    </location>
</feature>
<evidence type="ECO:0000313" key="5">
    <source>
        <dbReference type="EMBL" id="RMY09056.1"/>
    </source>
</evidence>
<evidence type="ECO:0000256" key="1">
    <source>
        <dbReference type="ARBA" id="ARBA00004173"/>
    </source>
</evidence>
<feature type="region of interest" description="Disordered" evidence="4">
    <location>
        <begin position="1"/>
        <end position="42"/>
    </location>
</feature>
<dbReference type="Proteomes" id="UP000282582">
    <property type="component" value="Unassembled WGS sequence"/>
</dbReference>
<reference evidence="5 6" key="1">
    <citation type="journal article" date="2018" name="BMC Genomics">
        <title>Genomic evidence for intraspecific hybridization in a clonal and extremely halotolerant yeast.</title>
        <authorList>
            <person name="Gostincar C."/>
            <person name="Stajich J.E."/>
            <person name="Zupancic J."/>
            <person name="Zalar P."/>
            <person name="Gunde-Cimerman N."/>
        </authorList>
    </citation>
    <scope>NUCLEOTIDE SEQUENCE [LARGE SCALE GENOMIC DNA]</scope>
    <source>
        <strain evidence="5 6">EXF-6654</strain>
    </source>
</reference>
<evidence type="ECO:0000256" key="3">
    <source>
        <dbReference type="ARBA" id="ARBA00043970"/>
    </source>
</evidence>
<accession>A0A3M6Z127</accession>
<comment type="subcellular location">
    <subcellularLocation>
        <location evidence="1">Mitochondrion</location>
    </subcellularLocation>
</comment>
<sequence>MSKLPQAAERSASYVGEHRPSPTNTSRRPPPSPSVSPDLQLATRKLPGLSATQEQGHNTMQFTRALWQHRQPMIRFLGKRSIPKQVDHTPAPHPASPTHELPESFASYRTRAQQHGPLGGKQQGQRAAAPSGSAGATPTVGNIGGRSAQQLGSVEPAQGQVWDRNQLPKRFHRARWTEADIEALESGGASMFV</sequence>
<dbReference type="Pfam" id="PF10937">
    <property type="entry name" value="Kgd4-YMR31"/>
    <property type="match status" value="1"/>
</dbReference>
<gene>
    <name evidence="5" type="ORF">D0868_04464</name>
</gene>
<proteinExistence type="inferred from homology"/>
<evidence type="ECO:0000256" key="2">
    <source>
        <dbReference type="ARBA" id="ARBA00023128"/>
    </source>
</evidence>
<organism evidence="5 6">
    <name type="scientific">Hortaea werneckii</name>
    <name type="common">Black yeast</name>
    <name type="synonym">Cladosporium werneckii</name>
    <dbReference type="NCBI Taxonomy" id="91943"/>
    <lineage>
        <taxon>Eukaryota</taxon>
        <taxon>Fungi</taxon>
        <taxon>Dikarya</taxon>
        <taxon>Ascomycota</taxon>
        <taxon>Pezizomycotina</taxon>
        <taxon>Dothideomycetes</taxon>
        <taxon>Dothideomycetidae</taxon>
        <taxon>Mycosphaerellales</taxon>
        <taxon>Teratosphaeriaceae</taxon>
        <taxon>Hortaea</taxon>
    </lineage>
</organism>
<evidence type="ECO:0008006" key="7">
    <source>
        <dbReference type="Google" id="ProtNLM"/>
    </source>
</evidence>
<evidence type="ECO:0000256" key="4">
    <source>
        <dbReference type="SAM" id="MobiDB-lite"/>
    </source>
</evidence>
<dbReference type="GO" id="GO:0004591">
    <property type="term" value="F:oxoglutarate dehydrogenase (succinyl-transferring) activity"/>
    <property type="evidence" value="ECO:0007669"/>
    <property type="project" value="TreeGrafter"/>
</dbReference>
<dbReference type="VEuPathDB" id="FungiDB:BTJ68_13083"/>
<dbReference type="AlphaFoldDB" id="A0A3M6Z127"/>
<name>A0A3M6Z127_HORWE</name>
<dbReference type="EMBL" id="QWIK01000282">
    <property type="protein sequence ID" value="RMY09056.1"/>
    <property type="molecule type" value="Genomic_DNA"/>
</dbReference>
<comment type="similarity">
    <text evidence="3">Belongs to the alpha-ketoglutarate dehydrogenase component 4 family.</text>
</comment>
<comment type="caution">
    <text evidence="5">The sequence shown here is derived from an EMBL/GenBank/DDBJ whole genome shotgun (WGS) entry which is preliminary data.</text>
</comment>
<dbReference type="GO" id="GO:0005739">
    <property type="term" value="C:mitochondrion"/>
    <property type="evidence" value="ECO:0007669"/>
    <property type="project" value="UniProtKB-SubCell"/>
</dbReference>